<keyword evidence="3" id="KW-1185">Reference proteome</keyword>
<dbReference type="EMBL" id="JACVVK020000423">
    <property type="protein sequence ID" value="KAK7474858.1"/>
    <property type="molecule type" value="Genomic_DNA"/>
</dbReference>
<name>A0ABD0JJB6_9CAEN</name>
<feature type="region of interest" description="Disordered" evidence="1">
    <location>
        <begin position="1"/>
        <end position="24"/>
    </location>
</feature>
<evidence type="ECO:0000313" key="3">
    <source>
        <dbReference type="Proteomes" id="UP001519460"/>
    </source>
</evidence>
<dbReference type="AlphaFoldDB" id="A0ABD0JJB6"/>
<evidence type="ECO:0000313" key="2">
    <source>
        <dbReference type="EMBL" id="KAK7474858.1"/>
    </source>
</evidence>
<comment type="caution">
    <text evidence="2">The sequence shown here is derived from an EMBL/GenBank/DDBJ whole genome shotgun (WGS) entry which is preliminary data.</text>
</comment>
<sequence length="96" mass="10071">MSALEGHRAGEAPNTTARGLRKEVDGRLTRQAVLGPSTVEIKDSGSTLILTTTRHCFNGSKVEVAGEAGIFSTHVADRRSVQSTCAVTVTSAAMRS</sequence>
<gene>
    <name evidence="2" type="ORF">BaRGS_00033930</name>
</gene>
<accession>A0ABD0JJB6</accession>
<organism evidence="2 3">
    <name type="scientific">Batillaria attramentaria</name>
    <dbReference type="NCBI Taxonomy" id="370345"/>
    <lineage>
        <taxon>Eukaryota</taxon>
        <taxon>Metazoa</taxon>
        <taxon>Spiralia</taxon>
        <taxon>Lophotrochozoa</taxon>
        <taxon>Mollusca</taxon>
        <taxon>Gastropoda</taxon>
        <taxon>Caenogastropoda</taxon>
        <taxon>Sorbeoconcha</taxon>
        <taxon>Cerithioidea</taxon>
        <taxon>Batillariidae</taxon>
        <taxon>Batillaria</taxon>
    </lineage>
</organism>
<reference evidence="2 3" key="1">
    <citation type="journal article" date="2023" name="Sci. Data">
        <title>Genome assembly of the Korean intertidal mud-creeper Batillaria attramentaria.</title>
        <authorList>
            <person name="Patra A.K."/>
            <person name="Ho P.T."/>
            <person name="Jun S."/>
            <person name="Lee S.J."/>
            <person name="Kim Y."/>
            <person name="Won Y.J."/>
        </authorList>
    </citation>
    <scope>NUCLEOTIDE SEQUENCE [LARGE SCALE GENOMIC DNA]</scope>
    <source>
        <strain evidence="2">Wonlab-2016</strain>
    </source>
</reference>
<proteinExistence type="predicted"/>
<evidence type="ECO:0000256" key="1">
    <source>
        <dbReference type="SAM" id="MobiDB-lite"/>
    </source>
</evidence>
<protein>
    <submittedName>
        <fullName evidence="2">Uncharacterized protein</fullName>
    </submittedName>
</protein>
<dbReference type="Proteomes" id="UP001519460">
    <property type="component" value="Unassembled WGS sequence"/>
</dbReference>
<feature type="compositionally biased region" description="Basic and acidic residues" evidence="1">
    <location>
        <begin position="1"/>
        <end position="10"/>
    </location>
</feature>